<gene>
    <name evidence="1" type="ORF">KIN20_021164</name>
</gene>
<organism evidence="1 2">
    <name type="scientific">Parelaphostrongylus tenuis</name>
    <name type="common">Meningeal worm</name>
    <dbReference type="NCBI Taxonomy" id="148309"/>
    <lineage>
        <taxon>Eukaryota</taxon>
        <taxon>Metazoa</taxon>
        <taxon>Ecdysozoa</taxon>
        <taxon>Nematoda</taxon>
        <taxon>Chromadorea</taxon>
        <taxon>Rhabditida</taxon>
        <taxon>Rhabditina</taxon>
        <taxon>Rhabditomorpha</taxon>
        <taxon>Strongyloidea</taxon>
        <taxon>Metastrongylidae</taxon>
        <taxon>Parelaphostrongylus</taxon>
    </lineage>
</organism>
<proteinExistence type="predicted"/>
<comment type="caution">
    <text evidence="1">The sequence shown here is derived from an EMBL/GenBank/DDBJ whole genome shotgun (WGS) entry which is preliminary data.</text>
</comment>
<protein>
    <submittedName>
        <fullName evidence="1">Uncharacterized protein</fullName>
    </submittedName>
</protein>
<dbReference type="EMBL" id="JAHQIW010004272">
    <property type="protein sequence ID" value="KAJ1361814.1"/>
    <property type="molecule type" value="Genomic_DNA"/>
</dbReference>
<reference evidence="1" key="1">
    <citation type="submission" date="2021-06" db="EMBL/GenBank/DDBJ databases">
        <title>Parelaphostrongylus tenuis whole genome reference sequence.</title>
        <authorList>
            <person name="Garwood T.J."/>
            <person name="Larsen P.A."/>
            <person name="Fountain-Jones N.M."/>
            <person name="Garbe J.R."/>
            <person name="Macchietto M.G."/>
            <person name="Kania S.A."/>
            <person name="Gerhold R.W."/>
            <person name="Richards J.E."/>
            <person name="Wolf T.M."/>
        </authorList>
    </citation>
    <scope>NUCLEOTIDE SEQUENCE</scope>
    <source>
        <strain evidence="1">MNPRO001-30</strain>
        <tissue evidence="1">Meninges</tissue>
    </source>
</reference>
<sequence>MLRRFYTSLRSAWTSSQQGTTSSASRKAERLYERLYDEPLADTPSLTYCLSSSVGEQPWRTTVPTTLTIH</sequence>
<keyword evidence="2" id="KW-1185">Reference proteome</keyword>
<dbReference type="AlphaFoldDB" id="A0AAD5NAI7"/>
<dbReference type="Proteomes" id="UP001196413">
    <property type="component" value="Unassembled WGS sequence"/>
</dbReference>
<accession>A0AAD5NAI7</accession>
<evidence type="ECO:0000313" key="2">
    <source>
        <dbReference type="Proteomes" id="UP001196413"/>
    </source>
</evidence>
<name>A0AAD5NAI7_PARTN</name>
<evidence type="ECO:0000313" key="1">
    <source>
        <dbReference type="EMBL" id="KAJ1361814.1"/>
    </source>
</evidence>